<sequence>MCMPADHGDAAVISYVDFFAATPVQPLPPTRPPYQHHLTLRHQRPIPLAVVPESSESAPENNATTVAVTPKRAQRTLRCTCHNKSAAMRLGAKRHVTATDDVTLSIRLFITLSIAILATKLIADAVYSTGVDCSLVDNPHSYRAKRQLPPIEQGNMVIDSIFQIPIKTLSAVGTLIKTARPLVRRTRERIQQYYTGYQQQYSNGQQQYSNGQQQYGNGQQQYGNGLQQYGNSLQQYNNGQQYYTSGKKRYSIGRLNTDQELRQDDGGEEFVHRPKRTQVTYRVSNDQPEGRHLYKSEVY</sequence>
<dbReference type="GeneID" id="100163384"/>
<dbReference type="KEGG" id="api:100163384"/>
<dbReference type="Proteomes" id="UP000007819">
    <property type="component" value="Chromosome X"/>
</dbReference>
<evidence type="ECO:0000313" key="3">
    <source>
        <dbReference type="Proteomes" id="UP000007819"/>
    </source>
</evidence>
<dbReference type="AlphaFoldDB" id="A0A8R2A1B8"/>
<accession>A0A8R2A1B8</accession>
<dbReference type="RefSeq" id="XP_001942640.1">
    <property type="nucleotide sequence ID" value="XM_001942605.4"/>
</dbReference>
<name>A0A8R2A1B8_ACYPI</name>
<feature type="region of interest" description="Disordered" evidence="1">
    <location>
        <begin position="208"/>
        <end position="231"/>
    </location>
</feature>
<dbReference type="EnsemblMetazoa" id="XM_001942605.5">
    <property type="protein sequence ID" value="XP_001942640.1"/>
    <property type="gene ID" value="LOC100163384"/>
</dbReference>
<reference evidence="3" key="1">
    <citation type="submission" date="2010-06" db="EMBL/GenBank/DDBJ databases">
        <authorList>
            <person name="Jiang H."/>
            <person name="Abraham K."/>
            <person name="Ali S."/>
            <person name="Alsbrooks S.L."/>
            <person name="Anim B.N."/>
            <person name="Anosike U.S."/>
            <person name="Attaway T."/>
            <person name="Bandaranaike D.P."/>
            <person name="Battles P.K."/>
            <person name="Bell S.N."/>
            <person name="Bell A.V."/>
            <person name="Beltran B."/>
            <person name="Bickham C."/>
            <person name="Bustamante Y."/>
            <person name="Caleb T."/>
            <person name="Canada A."/>
            <person name="Cardenas V."/>
            <person name="Carter K."/>
            <person name="Chacko J."/>
            <person name="Chandrabose M.N."/>
            <person name="Chavez D."/>
            <person name="Chavez A."/>
            <person name="Chen L."/>
            <person name="Chu H.-S."/>
            <person name="Claassen K.J."/>
            <person name="Cockrell R."/>
            <person name="Collins M."/>
            <person name="Cooper J.A."/>
            <person name="Cree A."/>
            <person name="Curry S.M."/>
            <person name="Da Y."/>
            <person name="Dao M.D."/>
            <person name="Das B."/>
            <person name="Davila M.-L."/>
            <person name="Davy-Carroll L."/>
            <person name="Denson S."/>
            <person name="Dinh H."/>
            <person name="Ebong V.E."/>
            <person name="Edwards J.R."/>
            <person name="Egan A."/>
            <person name="El-Daye J."/>
            <person name="Escobedo L."/>
            <person name="Fernandez S."/>
            <person name="Fernando P.R."/>
            <person name="Flagg N."/>
            <person name="Forbes L.D."/>
            <person name="Fowler R.G."/>
            <person name="Fu Q."/>
            <person name="Gabisi R.A."/>
            <person name="Ganer J."/>
            <person name="Garbino Pronczuk A."/>
            <person name="Garcia R.M."/>
            <person name="Garner T."/>
            <person name="Garrett T.E."/>
            <person name="Gonzalez D.A."/>
            <person name="Hamid H."/>
            <person name="Hawkins E.S."/>
            <person name="Hirani K."/>
            <person name="Hogues M.E."/>
            <person name="Hollins B."/>
            <person name="Hsiao C.-H."/>
            <person name="Jabil R."/>
            <person name="James M.L."/>
            <person name="Jhangiani S.N."/>
            <person name="Johnson B."/>
            <person name="Johnson Q."/>
            <person name="Joshi V."/>
            <person name="Kalu J.B."/>
            <person name="Kam C."/>
            <person name="Kashfia A."/>
            <person name="Keebler J."/>
            <person name="Kisamo H."/>
            <person name="Kovar C.L."/>
            <person name="Lago L.A."/>
            <person name="Lai C.-Y."/>
            <person name="Laidlaw J."/>
            <person name="Lara F."/>
            <person name="Le T.-K."/>
            <person name="Lee S.L."/>
            <person name="Legall F.H."/>
            <person name="Lemon S.J."/>
            <person name="Lewis L.R."/>
            <person name="Li B."/>
            <person name="Liu Y."/>
            <person name="Liu Y.-S."/>
            <person name="Lopez J."/>
            <person name="Lozado R.J."/>
            <person name="Lu J."/>
            <person name="Madu R.C."/>
            <person name="Maheshwari M."/>
            <person name="Maheshwari R."/>
            <person name="Malloy K."/>
            <person name="Martinez E."/>
            <person name="Mathew T."/>
            <person name="Mercado I.C."/>
            <person name="Mercado C."/>
            <person name="Meyer B."/>
            <person name="Montgomery K."/>
            <person name="Morgan M.B."/>
            <person name="Munidasa M."/>
            <person name="Nazareth L.V."/>
            <person name="Nelson J."/>
            <person name="Ng B.M."/>
            <person name="Nguyen N.B."/>
            <person name="Nguyen P.Q."/>
            <person name="Nguyen T."/>
            <person name="Obregon M."/>
            <person name="Okwuonu G.O."/>
            <person name="Onwere C.G."/>
            <person name="Orozco G."/>
            <person name="Parra A."/>
            <person name="Patel S."/>
            <person name="Patil S."/>
            <person name="Perez A."/>
            <person name="Perez Y."/>
            <person name="Pham C."/>
            <person name="Primus E.L."/>
            <person name="Pu L.-L."/>
            <person name="Puazo M."/>
            <person name="Qin X."/>
            <person name="Quiroz J.B."/>
            <person name="Reese J."/>
            <person name="Richards S."/>
            <person name="Rives C.M."/>
            <person name="Robberts R."/>
            <person name="Ruiz S.J."/>
            <person name="Ruiz M.J."/>
            <person name="Santibanez J."/>
            <person name="Schneider B.W."/>
            <person name="Sisson I."/>
            <person name="Smith M."/>
            <person name="Sodergren E."/>
            <person name="Song X.-Z."/>
            <person name="Song B.B."/>
            <person name="Summersgill H."/>
            <person name="Thelus R."/>
            <person name="Thornton R.D."/>
            <person name="Trejos Z.Y."/>
            <person name="Usmani K."/>
            <person name="Vattathil S."/>
            <person name="Villasana D."/>
            <person name="Walker D.L."/>
            <person name="Wang S."/>
            <person name="Wang K."/>
            <person name="White C.S."/>
            <person name="Williams A.C."/>
            <person name="Williamson J."/>
            <person name="Wilson K."/>
            <person name="Woghiren I.O."/>
            <person name="Woodworth J.R."/>
            <person name="Worley K.C."/>
            <person name="Wright R.A."/>
            <person name="Wu W."/>
            <person name="Young L."/>
            <person name="Zhang L."/>
            <person name="Zhang J."/>
            <person name="Zhu Y."/>
            <person name="Muzny D.M."/>
            <person name="Weinstock G."/>
            <person name="Gibbs R.A."/>
        </authorList>
    </citation>
    <scope>NUCLEOTIDE SEQUENCE [LARGE SCALE GENOMIC DNA]</scope>
    <source>
        <strain evidence="3">LSR1</strain>
    </source>
</reference>
<evidence type="ECO:0000313" key="2">
    <source>
        <dbReference type="EnsemblMetazoa" id="XP_001942640.1"/>
    </source>
</evidence>
<proteinExistence type="predicted"/>
<dbReference type="OrthoDB" id="6621265at2759"/>
<evidence type="ECO:0000256" key="1">
    <source>
        <dbReference type="SAM" id="MobiDB-lite"/>
    </source>
</evidence>
<reference evidence="2" key="2">
    <citation type="submission" date="2022-06" db="UniProtKB">
        <authorList>
            <consortium name="EnsemblMetazoa"/>
        </authorList>
    </citation>
    <scope>IDENTIFICATION</scope>
</reference>
<organism evidence="2 3">
    <name type="scientific">Acyrthosiphon pisum</name>
    <name type="common">Pea aphid</name>
    <dbReference type="NCBI Taxonomy" id="7029"/>
    <lineage>
        <taxon>Eukaryota</taxon>
        <taxon>Metazoa</taxon>
        <taxon>Ecdysozoa</taxon>
        <taxon>Arthropoda</taxon>
        <taxon>Hexapoda</taxon>
        <taxon>Insecta</taxon>
        <taxon>Pterygota</taxon>
        <taxon>Neoptera</taxon>
        <taxon>Paraneoptera</taxon>
        <taxon>Hemiptera</taxon>
        <taxon>Sternorrhyncha</taxon>
        <taxon>Aphidomorpha</taxon>
        <taxon>Aphidoidea</taxon>
        <taxon>Aphididae</taxon>
        <taxon>Macrosiphini</taxon>
        <taxon>Acyrthosiphon</taxon>
    </lineage>
</organism>
<protein>
    <submittedName>
        <fullName evidence="2">Uncharacterized protein</fullName>
    </submittedName>
</protein>
<keyword evidence="3" id="KW-1185">Reference proteome</keyword>